<evidence type="ECO:0000256" key="1">
    <source>
        <dbReference type="SAM" id="MobiDB-lite"/>
    </source>
</evidence>
<feature type="region of interest" description="Disordered" evidence="1">
    <location>
        <begin position="1"/>
        <end position="42"/>
    </location>
</feature>
<evidence type="ECO:0000256" key="2">
    <source>
        <dbReference type="SAM" id="Phobius"/>
    </source>
</evidence>
<dbReference type="EMBL" id="JANBVO010000054">
    <property type="protein sequence ID" value="KAJ9132974.1"/>
    <property type="molecule type" value="Genomic_DNA"/>
</dbReference>
<proteinExistence type="predicted"/>
<reference evidence="3" key="1">
    <citation type="submission" date="2022-07" db="EMBL/GenBank/DDBJ databases">
        <title>Fungi with potential for degradation of polypropylene.</title>
        <authorList>
            <person name="Gostincar C."/>
        </authorList>
    </citation>
    <scope>NUCLEOTIDE SEQUENCE</scope>
    <source>
        <strain evidence="3">EXF-13308</strain>
    </source>
</reference>
<feature type="region of interest" description="Disordered" evidence="1">
    <location>
        <begin position="129"/>
        <end position="164"/>
    </location>
</feature>
<accession>A0AA38RKH7</accession>
<keyword evidence="2" id="KW-0472">Membrane</keyword>
<feature type="transmembrane region" description="Helical" evidence="2">
    <location>
        <begin position="107"/>
        <end position="128"/>
    </location>
</feature>
<organism evidence="3 4">
    <name type="scientific">Pleurostoma richardsiae</name>
    <dbReference type="NCBI Taxonomy" id="41990"/>
    <lineage>
        <taxon>Eukaryota</taxon>
        <taxon>Fungi</taxon>
        <taxon>Dikarya</taxon>
        <taxon>Ascomycota</taxon>
        <taxon>Pezizomycotina</taxon>
        <taxon>Sordariomycetes</taxon>
        <taxon>Sordariomycetidae</taxon>
        <taxon>Calosphaeriales</taxon>
        <taxon>Pleurostomataceae</taxon>
        <taxon>Pleurostoma</taxon>
    </lineage>
</organism>
<evidence type="ECO:0000313" key="3">
    <source>
        <dbReference type="EMBL" id="KAJ9132974.1"/>
    </source>
</evidence>
<keyword evidence="2" id="KW-0812">Transmembrane</keyword>
<feature type="compositionally biased region" description="Polar residues" evidence="1">
    <location>
        <begin position="1"/>
        <end position="16"/>
    </location>
</feature>
<name>A0AA38RKH7_9PEZI</name>
<dbReference type="SUPFAM" id="SSF89372">
    <property type="entry name" value="Fucose-specific lectin"/>
    <property type="match status" value="1"/>
</dbReference>
<keyword evidence="4" id="KW-1185">Reference proteome</keyword>
<dbReference type="Gene3D" id="2.120.10.70">
    <property type="entry name" value="Fucose-specific lectin"/>
    <property type="match status" value="1"/>
</dbReference>
<comment type="caution">
    <text evidence="3">The sequence shown here is derived from an EMBL/GenBank/DDBJ whole genome shotgun (WGS) entry which is preliminary data.</text>
</comment>
<dbReference type="AlphaFoldDB" id="A0AA38RKH7"/>
<sequence>MASPQGNPQPEYSTLEVNPHAQQQQQQSYGDGGYQYTSVNQNDQEWAHTHSYPQVAYTPEPQVVYDKSYPEAVPGQPLPDQPQPLPEQTDVPPPASGKILGLARKTFFIVLAVVLVVVIGAVVGGAVGGTVGKSNKSSNGGSGSGTSTTTPTPTSTSSPGSSGSSSIVLSNSSLSAINWTDADNNAYHAVFWQDRSAHLMMSLWDSANNSWEVQNISSKISGQLQALPGTPLNGAVRGSPWTEKPFNMSFGITLFYMSPSNIIQQLYSTDARGAAWDRGQLLTANSNIQTGDGSQLAIWWGQCAKNCSNEIWMFYENTNQGLMFSSSDSDFSVSDDGDWVSNIVKGSGLTMCAISADNATWGDDISSPRIYYDTSGIIQEVVWRPDQNKWIYASTVWRDLPSVPPKLTSMGYFHTGDGRNSPRRLLIAARFDNGTVGINYYNTEEWHGQSFPTLSGTTYDNWTSISVVAATNLLFFGLTGDGEIHEYTMDRTNPLSWTYNSQVSVS</sequence>
<protein>
    <recommendedName>
        <fullName evidence="5">Fucose-specific lectin</fullName>
    </recommendedName>
</protein>
<keyword evidence="2" id="KW-1133">Transmembrane helix</keyword>
<feature type="compositionally biased region" description="Pro residues" evidence="1">
    <location>
        <begin position="76"/>
        <end position="92"/>
    </location>
</feature>
<dbReference type="Proteomes" id="UP001174694">
    <property type="component" value="Unassembled WGS sequence"/>
</dbReference>
<evidence type="ECO:0008006" key="5">
    <source>
        <dbReference type="Google" id="ProtNLM"/>
    </source>
</evidence>
<gene>
    <name evidence="3" type="ORF">NKR23_g11048</name>
</gene>
<evidence type="ECO:0000313" key="4">
    <source>
        <dbReference type="Proteomes" id="UP001174694"/>
    </source>
</evidence>
<feature type="region of interest" description="Disordered" evidence="1">
    <location>
        <begin position="69"/>
        <end position="92"/>
    </location>
</feature>
<feature type="compositionally biased region" description="Low complexity" evidence="1">
    <location>
        <begin position="132"/>
        <end position="164"/>
    </location>
</feature>